<dbReference type="RefSeq" id="WP_078817704.1">
    <property type="nucleotide sequence ID" value="NZ_FUYJ01000004.1"/>
</dbReference>
<feature type="transmembrane region" description="Helical" evidence="9">
    <location>
        <begin position="12"/>
        <end position="30"/>
    </location>
</feature>
<evidence type="ECO:0000256" key="1">
    <source>
        <dbReference type="ARBA" id="ARBA00004651"/>
    </source>
</evidence>
<accession>A0A1T4YCV8</accession>
<evidence type="ECO:0000256" key="5">
    <source>
        <dbReference type="ARBA" id="ARBA00022692"/>
    </source>
</evidence>
<dbReference type="Proteomes" id="UP000190042">
    <property type="component" value="Unassembled WGS sequence"/>
</dbReference>
<dbReference type="NCBIfam" id="NF037981">
    <property type="entry name" value="NCS2_1"/>
    <property type="match status" value="1"/>
</dbReference>
<dbReference type="EMBL" id="FUYJ01000004">
    <property type="protein sequence ID" value="SKA99662.1"/>
    <property type="molecule type" value="Genomic_DNA"/>
</dbReference>
<gene>
    <name evidence="10" type="ORF">SAMN04244570_2273</name>
</gene>
<dbReference type="NCBIfam" id="TIGR03173">
    <property type="entry name" value="pbuX"/>
    <property type="match status" value="1"/>
</dbReference>
<feature type="transmembrane region" description="Helical" evidence="9">
    <location>
        <begin position="330"/>
        <end position="351"/>
    </location>
</feature>
<name>A0A1T4YCV8_9BACL</name>
<evidence type="ECO:0000313" key="10">
    <source>
        <dbReference type="EMBL" id="SKA99662.1"/>
    </source>
</evidence>
<keyword evidence="7 9" id="KW-0472">Membrane</keyword>
<feature type="transmembrane region" description="Helical" evidence="9">
    <location>
        <begin position="181"/>
        <end position="203"/>
    </location>
</feature>
<feature type="transmembrane region" description="Helical" evidence="9">
    <location>
        <begin position="363"/>
        <end position="383"/>
    </location>
</feature>
<sequence>MKTTLLGFQHLLAMYAGAVLVPLIVGNAIGLTPTQLTYLVSIDILMCGIATILQISRNKYFGIGLPVVLGCTFTAVGPMILIGNEYGISAIYGAVIASGVIIFFISRFFGSLVRFFPPVVTGSVVTIIGITLIPVAINNMGGGQGASDFGSLTNIGLSFGTLLFIVLMYRFSTGFLQSIAILLGLVGGTVAAVFLGIVDFSNVQDASYVHMVLPFYLATPTFHLLPIAIMTLVAMVSLVESTGVYFALGDICDEEIDKSKLEKGYRAEGLASVIGGIFNAFPYTTFSQNVGLMQLSGVKSRRVILVTAVMLISLGFLPKVAALATIVPNAVLGGAMVAMFGMVVAQGIKMLSPVISKSQDNAMIVACSIGIGLGVSVVPDLFAKLPDSVQILTSNGIVLGSLTAIFLNIIFNMVPSGKKQTKQKASETKTQPVTMKEGPSSVLVSASAQSE</sequence>
<feature type="transmembrane region" description="Helical" evidence="9">
    <location>
        <begin position="60"/>
        <end position="82"/>
    </location>
</feature>
<keyword evidence="4" id="KW-1003">Cell membrane</keyword>
<feature type="transmembrane region" description="Helical" evidence="9">
    <location>
        <begin position="303"/>
        <end position="324"/>
    </location>
</feature>
<comment type="similarity">
    <text evidence="2">Belongs to the nucleobase:cation symporter-2 (NCS2) (TC 2.A.40) family.</text>
</comment>
<feature type="transmembrane region" description="Helical" evidence="9">
    <location>
        <begin position="149"/>
        <end position="169"/>
    </location>
</feature>
<evidence type="ECO:0000313" key="11">
    <source>
        <dbReference type="Proteomes" id="UP000190042"/>
    </source>
</evidence>
<feature type="transmembrane region" description="Helical" evidence="9">
    <location>
        <begin position="389"/>
        <end position="414"/>
    </location>
</feature>
<dbReference type="PANTHER" id="PTHR42810">
    <property type="entry name" value="PURINE PERMEASE C1399.01C-RELATED"/>
    <property type="match status" value="1"/>
</dbReference>
<keyword evidence="6 9" id="KW-1133">Transmembrane helix</keyword>
<evidence type="ECO:0000256" key="9">
    <source>
        <dbReference type="SAM" id="Phobius"/>
    </source>
</evidence>
<dbReference type="InterPro" id="IPR017588">
    <property type="entry name" value="UacT-like"/>
</dbReference>
<dbReference type="NCBIfam" id="TIGR00801">
    <property type="entry name" value="ncs2"/>
    <property type="match status" value="1"/>
</dbReference>
<evidence type="ECO:0000256" key="7">
    <source>
        <dbReference type="ARBA" id="ARBA00023136"/>
    </source>
</evidence>
<feature type="transmembrane region" description="Helical" evidence="9">
    <location>
        <begin position="116"/>
        <end position="137"/>
    </location>
</feature>
<keyword evidence="5 9" id="KW-0812">Transmembrane</keyword>
<dbReference type="InterPro" id="IPR006043">
    <property type="entry name" value="NCS2"/>
</dbReference>
<keyword evidence="3" id="KW-0813">Transport</keyword>
<dbReference type="InterPro" id="IPR006042">
    <property type="entry name" value="Xan_ur_permease"/>
</dbReference>
<feature type="transmembrane region" description="Helical" evidence="9">
    <location>
        <begin position="223"/>
        <end position="248"/>
    </location>
</feature>
<evidence type="ECO:0000256" key="4">
    <source>
        <dbReference type="ARBA" id="ARBA00022475"/>
    </source>
</evidence>
<evidence type="ECO:0000256" key="2">
    <source>
        <dbReference type="ARBA" id="ARBA00008821"/>
    </source>
</evidence>
<protein>
    <submittedName>
        <fullName evidence="10">Xanthine permease</fullName>
    </submittedName>
</protein>
<feature type="region of interest" description="Disordered" evidence="8">
    <location>
        <begin position="419"/>
        <end position="451"/>
    </location>
</feature>
<evidence type="ECO:0000256" key="3">
    <source>
        <dbReference type="ARBA" id="ARBA00022448"/>
    </source>
</evidence>
<evidence type="ECO:0000256" key="8">
    <source>
        <dbReference type="SAM" id="MobiDB-lite"/>
    </source>
</evidence>
<dbReference type="Pfam" id="PF00860">
    <property type="entry name" value="Xan_ur_permease"/>
    <property type="match status" value="1"/>
</dbReference>
<dbReference type="PANTHER" id="PTHR42810:SF4">
    <property type="entry name" value="URIC ACID TRANSPORTER UACT"/>
    <property type="match status" value="1"/>
</dbReference>
<dbReference type="AlphaFoldDB" id="A0A1T4YCV8"/>
<evidence type="ECO:0000256" key="6">
    <source>
        <dbReference type="ARBA" id="ARBA00022989"/>
    </source>
</evidence>
<proteinExistence type="inferred from homology"/>
<keyword evidence="11" id="KW-1185">Reference proteome</keyword>
<feature type="transmembrane region" description="Helical" evidence="9">
    <location>
        <begin position="88"/>
        <end position="109"/>
    </location>
</feature>
<organism evidence="10 11">
    <name type="scientific">Sporosarcina newyorkensis</name>
    <dbReference type="NCBI Taxonomy" id="759851"/>
    <lineage>
        <taxon>Bacteria</taxon>
        <taxon>Bacillati</taxon>
        <taxon>Bacillota</taxon>
        <taxon>Bacilli</taxon>
        <taxon>Bacillales</taxon>
        <taxon>Caryophanaceae</taxon>
        <taxon>Sporosarcina</taxon>
    </lineage>
</organism>
<feature type="compositionally biased region" description="Polar residues" evidence="8">
    <location>
        <begin position="442"/>
        <end position="451"/>
    </location>
</feature>
<dbReference type="PROSITE" id="PS01116">
    <property type="entry name" value="XANTH_URACIL_PERMASE"/>
    <property type="match status" value="1"/>
</dbReference>
<dbReference type="GO" id="GO:0042907">
    <property type="term" value="F:xanthine transmembrane transporter activity"/>
    <property type="evidence" value="ECO:0007669"/>
    <property type="project" value="TreeGrafter"/>
</dbReference>
<reference evidence="11" key="1">
    <citation type="submission" date="2017-02" db="EMBL/GenBank/DDBJ databases">
        <authorList>
            <person name="Varghese N."/>
            <person name="Submissions S."/>
        </authorList>
    </citation>
    <scope>NUCLEOTIDE SEQUENCE [LARGE SCALE GENOMIC DNA]</scope>
    <source>
        <strain evidence="11">DSM 23966</strain>
    </source>
</reference>
<dbReference type="GO" id="GO:0005886">
    <property type="term" value="C:plasma membrane"/>
    <property type="evidence" value="ECO:0007669"/>
    <property type="project" value="UniProtKB-SubCell"/>
</dbReference>
<comment type="subcellular location">
    <subcellularLocation>
        <location evidence="1">Cell membrane</location>
        <topology evidence="1">Multi-pass membrane protein</topology>
    </subcellularLocation>
</comment>
<feature type="transmembrane region" description="Helical" evidence="9">
    <location>
        <begin position="36"/>
        <end position="53"/>
    </location>
</feature>